<dbReference type="AlphaFoldDB" id="A0A415A967"/>
<accession>A0A415A967</accession>
<proteinExistence type="predicted"/>
<keyword evidence="2" id="KW-1185">Reference proteome</keyword>
<reference evidence="1 2" key="1">
    <citation type="journal article" date="2019" name="Science, e1252229">
        <title>Invertible promoters mediate bacterial phase variation, antibiotic resistance, and host adaptation in the gut.</title>
        <authorList>
            <person name="Jiang X."/>
            <person name="Hall A.B."/>
            <person name="Arthur T.D."/>
            <person name="Plichta D.R."/>
            <person name="Covington C.T."/>
            <person name="Poyet M."/>
            <person name="Crothers J."/>
            <person name="Moses P.L."/>
            <person name="Tolonen A.C."/>
            <person name="Vlamakis H."/>
            <person name="Alm E.J."/>
            <person name="Xavier R.J."/>
        </authorList>
    </citation>
    <scope>NUCLEOTIDE SEQUENCE [LARGE SCALE GENOMIC DNA]</scope>
    <source>
        <strain evidence="2">bf_0095</strain>
    </source>
</reference>
<comment type="caution">
    <text evidence="1">The sequence shown here is derived from an EMBL/GenBank/DDBJ whole genome shotgun (WGS) entry which is preliminary data.</text>
</comment>
<protein>
    <submittedName>
        <fullName evidence="1">Uncharacterized protein</fullName>
    </submittedName>
</protein>
<gene>
    <name evidence="1" type="ORF">EAJ06_16185</name>
</gene>
<dbReference type="Proteomes" id="UP000291191">
    <property type="component" value="Unassembled WGS sequence"/>
</dbReference>
<dbReference type="EMBL" id="RCXO01000021">
    <property type="protein sequence ID" value="RYT79022.1"/>
    <property type="molecule type" value="Genomic_DNA"/>
</dbReference>
<sequence>MNMKTKNVLFALCLPIAFTACQNEEFVKDYSQELKNRGEIDVILSASYPKVGNSVDTRMSAEESGNSLSFLWEQTTDKLGAAMMDEENAGTVNGAAIYNNYPFIAQSSGATSTFASPSSITKGIYLFYNSYKDVLDREALSLSLQTQEYDPTSAKTPAQQMAKYMNMVAPMVNLNEGIKLADAAAFNLPLEFVNLYTPVKVPVQFKNAPEGTKLTKITINGGSDFVLGGKLNPKVLAGELNANVLTVTDGIIDATKMAKAKETIETIVQAGSAAAGIYTTTNEDLVKGAAELSIKGGMALENDKAQNFWILIPRGKYTTLKINAETTNGNMTEKIINVPASTDPEAKNPQDFTSETRVLSTIELNFNAGGNVEQPYEFTINSTTDWNNYIQYVKDHLESYIGRDIIFNIGAGKSVYVTSLPTFGFTLAGGDSDSKLILGKEDKTAVTAQLDLSGITMGSNVNFVVGEGAVVTLSKVQKSGTVASLTNNGTLTVGAIDNITALTNNKTLNFKSSAALTVPNVENVGEATIKVQSETTFTVFTNEAKANITVDKDATLSLPGTANAGMIVNKGTLNNANGFTNNGTIDNFGTLAVTTTFTNSGKIIARDGSESNNAAITNINGTVEVINPTTYAVLAGGKQYNVSGGTTTAIVTNRGDFNAANTASISITLGGGEWAIVADASQSADASRELAATEITADLSLQADLNVKETADLNSRIFTVTGASTIKAAEKKTLTIKSLVVAQGVTATIAAGAEVIIPNEDTSGAKIEVKGTLNNNGTLSTPEVAAAVTAVSGVKVFAIEVASGATLTNKGTIGGEQNTQAKITVNGNLDNGNGTIYGASTIDNAEYYKKGTVHKLPKILANAADLTGFVGATEIEAVTTAVTTIPQNTKIKVGVESVALALADGSYGELTFTAASTISASSISAVVSKITVDAVALTVGGSNDITCNDFVKENSGSLVDDSSHLKDADGAVWISK</sequence>
<evidence type="ECO:0000313" key="2">
    <source>
        <dbReference type="Proteomes" id="UP000291191"/>
    </source>
</evidence>
<organism evidence="1 2">
    <name type="scientific">Bacteroides intestinalis</name>
    <dbReference type="NCBI Taxonomy" id="329854"/>
    <lineage>
        <taxon>Bacteria</taxon>
        <taxon>Pseudomonadati</taxon>
        <taxon>Bacteroidota</taxon>
        <taxon>Bacteroidia</taxon>
        <taxon>Bacteroidales</taxon>
        <taxon>Bacteroidaceae</taxon>
        <taxon>Bacteroides</taxon>
    </lineage>
</organism>
<name>A0A415A967_9BACE</name>
<evidence type="ECO:0000313" key="1">
    <source>
        <dbReference type="EMBL" id="RYT79022.1"/>
    </source>
</evidence>
<dbReference type="PROSITE" id="PS51257">
    <property type="entry name" value="PROKAR_LIPOPROTEIN"/>
    <property type="match status" value="1"/>
</dbReference>